<evidence type="ECO:0000256" key="2">
    <source>
        <dbReference type="SAM" id="SignalP"/>
    </source>
</evidence>
<comment type="caution">
    <text evidence="3">The sequence shown here is derived from an EMBL/GenBank/DDBJ whole genome shotgun (WGS) entry which is preliminary data.</text>
</comment>
<evidence type="ECO:0000313" key="3">
    <source>
        <dbReference type="EMBL" id="OAI13381.1"/>
    </source>
</evidence>
<feature type="compositionally biased region" description="Basic and acidic residues" evidence="1">
    <location>
        <begin position="58"/>
        <end position="74"/>
    </location>
</feature>
<name>A0A177N6A0_9GAMM</name>
<protein>
    <recommendedName>
        <fullName evidence="5">Lipoprotein</fullName>
    </recommendedName>
</protein>
<evidence type="ECO:0000313" key="4">
    <source>
        <dbReference type="Proteomes" id="UP000077628"/>
    </source>
</evidence>
<evidence type="ECO:0000256" key="1">
    <source>
        <dbReference type="SAM" id="MobiDB-lite"/>
    </source>
</evidence>
<reference evidence="4" key="1">
    <citation type="submission" date="2016-03" db="EMBL/GenBank/DDBJ databases">
        <authorList>
            <person name="Heylen K."/>
            <person name="De Vos P."/>
            <person name="Vekeman B."/>
        </authorList>
    </citation>
    <scope>NUCLEOTIDE SEQUENCE [LARGE SCALE GENOMIC DNA]</scope>
    <source>
        <strain evidence="4">R-45383</strain>
    </source>
</reference>
<accession>A0A177N6A0</accession>
<organism evidence="3 4">
    <name type="scientific">Methylomonas koyamae</name>
    <dbReference type="NCBI Taxonomy" id="702114"/>
    <lineage>
        <taxon>Bacteria</taxon>
        <taxon>Pseudomonadati</taxon>
        <taxon>Pseudomonadota</taxon>
        <taxon>Gammaproteobacteria</taxon>
        <taxon>Methylococcales</taxon>
        <taxon>Methylococcaceae</taxon>
        <taxon>Methylomonas</taxon>
    </lineage>
</organism>
<gene>
    <name evidence="3" type="ORF">A1355_13545</name>
</gene>
<keyword evidence="4" id="KW-1185">Reference proteome</keyword>
<feature type="compositionally biased region" description="Polar residues" evidence="1">
    <location>
        <begin position="27"/>
        <end position="38"/>
    </location>
</feature>
<sequence length="134" mass="14491">MTMRLRFSVAALVMLLSACSSDDSSSNKQSVQQTSARPPTSGAGGGVPPVGQSAVPDEPVKPNRSELRVMTEDAKATENAVKNVIERFDANLSDRQARESAQNEFKAMLPDYKEKMLQIGKAKMKGESHPVETP</sequence>
<feature type="region of interest" description="Disordered" evidence="1">
    <location>
        <begin position="21"/>
        <end position="74"/>
    </location>
</feature>
<dbReference type="Proteomes" id="UP000077628">
    <property type="component" value="Unassembled WGS sequence"/>
</dbReference>
<feature type="chain" id="PRO_5008068812" description="Lipoprotein" evidence="2">
    <location>
        <begin position="23"/>
        <end position="134"/>
    </location>
</feature>
<feature type="signal peptide" evidence="2">
    <location>
        <begin position="1"/>
        <end position="22"/>
    </location>
</feature>
<dbReference type="EMBL" id="LUUK01000211">
    <property type="protein sequence ID" value="OAI13381.1"/>
    <property type="molecule type" value="Genomic_DNA"/>
</dbReference>
<dbReference type="PROSITE" id="PS51257">
    <property type="entry name" value="PROKAR_LIPOPROTEIN"/>
    <property type="match status" value="1"/>
</dbReference>
<evidence type="ECO:0008006" key="5">
    <source>
        <dbReference type="Google" id="ProtNLM"/>
    </source>
</evidence>
<keyword evidence="2" id="KW-0732">Signal</keyword>
<proteinExistence type="predicted"/>
<dbReference type="AlphaFoldDB" id="A0A177N6A0"/>